<keyword evidence="3" id="KW-1185">Reference proteome</keyword>
<accession>A0AAV9NHA8</accession>
<dbReference type="GO" id="GO:0003824">
    <property type="term" value="F:catalytic activity"/>
    <property type="evidence" value="ECO:0007669"/>
    <property type="project" value="InterPro"/>
</dbReference>
<dbReference type="AlphaFoldDB" id="A0AAV9NHA8"/>
<gene>
    <name evidence="2" type="ORF">LTR84_012797</name>
</gene>
<evidence type="ECO:0008006" key="4">
    <source>
        <dbReference type="Google" id="ProtNLM"/>
    </source>
</evidence>
<feature type="transmembrane region" description="Helical" evidence="1">
    <location>
        <begin position="250"/>
        <end position="271"/>
    </location>
</feature>
<dbReference type="GO" id="GO:0009116">
    <property type="term" value="P:nucleoside metabolic process"/>
    <property type="evidence" value="ECO:0007669"/>
    <property type="project" value="InterPro"/>
</dbReference>
<dbReference type="InterPro" id="IPR053137">
    <property type="entry name" value="NLR-like"/>
</dbReference>
<evidence type="ECO:0000313" key="3">
    <source>
        <dbReference type="Proteomes" id="UP001358417"/>
    </source>
</evidence>
<feature type="transmembrane region" description="Helical" evidence="1">
    <location>
        <begin position="277"/>
        <end position="296"/>
    </location>
</feature>
<evidence type="ECO:0000313" key="2">
    <source>
        <dbReference type="EMBL" id="KAK5056244.1"/>
    </source>
</evidence>
<sequence>MSSWNPKSSSPIPNNHAVNHSTLSIYQTQSKRQVRLDDITVADYTIGWIAALPLEQKAAELVFNHDYRILTQVPPGDTNRYTLGVIGDHKIVLAVMPDGQYGKSSASSVATHMLRTFTNVRVGFMVGVGGGAPSKTNDIRLGDIVVSRKGDGKGGVFEFDYFKKHQAKPNQNTSHLNSTPSFVMSTIAGLKADHIGQQDAINEEIEDILTHPRIPQELRRDFERPSEEDDMLFRSNVVHNVGRALNLQSVLGANISLLAVIMLAVSCVVVVPPLVTMLASLCLAFGAGTFVNGINIEGCEHIFHRSTRADEELPSDEICQRFCRVSWPNALVPRQARNPSRAPKIHYGLIGSSDQLMKDAVLRDELATDHNILCFEMEAAGLMDKFPCLVIRGICDYSDSHKNKGWQNYAALAAALYTRAVIRSLPVQQISKERRLADIMGRG</sequence>
<organism evidence="2 3">
    <name type="scientific">Exophiala bonariae</name>
    <dbReference type="NCBI Taxonomy" id="1690606"/>
    <lineage>
        <taxon>Eukaryota</taxon>
        <taxon>Fungi</taxon>
        <taxon>Dikarya</taxon>
        <taxon>Ascomycota</taxon>
        <taxon>Pezizomycotina</taxon>
        <taxon>Eurotiomycetes</taxon>
        <taxon>Chaetothyriomycetidae</taxon>
        <taxon>Chaetothyriales</taxon>
        <taxon>Herpotrichiellaceae</taxon>
        <taxon>Exophiala</taxon>
    </lineage>
</organism>
<dbReference type="InterPro" id="IPR035994">
    <property type="entry name" value="Nucleoside_phosphorylase_sf"/>
</dbReference>
<dbReference type="PANTHER" id="PTHR46082">
    <property type="entry name" value="ATP/GTP-BINDING PROTEIN-RELATED"/>
    <property type="match status" value="1"/>
</dbReference>
<dbReference type="Proteomes" id="UP001358417">
    <property type="component" value="Unassembled WGS sequence"/>
</dbReference>
<dbReference type="RefSeq" id="XP_064708214.1">
    <property type="nucleotide sequence ID" value="XM_064856314.1"/>
</dbReference>
<comment type="caution">
    <text evidence="2">The sequence shown here is derived from an EMBL/GenBank/DDBJ whole genome shotgun (WGS) entry which is preliminary data.</text>
</comment>
<keyword evidence="1" id="KW-0472">Membrane</keyword>
<reference evidence="2 3" key="1">
    <citation type="submission" date="2023-08" db="EMBL/GenBank/DDBJ databases">
        <title>Black Yeasts Isolated from many extreme environments.</title>
        <authorList>
            <person name="Coleine C."/>
            <person name="Stajich J.E."/>
            <person name="Selbmann L."/>
        </authorList>
    </citation>
    <scope>NUCLEOTIDE SEQUENCE [LARGE SCALE GENOMIC DNA]</scope>
    <source>
        <strain evidence="2 3">CCFEE 5792</strain>
    </source>
</reference>
<dbReference type="PANTHER" id="PTHR46082:SF11">
    <property type="entry name" value="AAA+ ATPASE DOMAIN-CONTAINING PROTEIN-RELATED"/>
    <property type="match status" value="1"/>
</dbReference>
<evidence type="ECO:0000256" key="1">
    <source>
        <dbReference type="SAM" id="Phobius"/>
    </source>
</evidence>
<dbReference type="Gene3D" id="3.40.50.1580">
    <property type="entry name" value="Nucleoside phosphorylase domain"/>
    <property type="match status" value="1"/>
</dbReference>
<name>A0AAV9NHA8_9EURO</name>
<proteinExistence type="predicted"/>
<dbReference type="EMBL" id="JAVRRD010000008">
    <property type="protein sequence ID" value="KAK5056244.1"/>
    <property type="molecule type" value="Genomic_DNA"/>
</dbReference>
<keyword evidence="1" id="KW-1133">Transmembrane helix</keyword>
<dbReference type="GeneID" id="89980939"/>
<keyword evidence="1" id="KW-0812">Transmembrane</keyword>
<dbReference type="SUPFAM" id="SSF53167">
    <property type="entry name" value="Purine and uridine phosphorylases"/>
    <property type="match status" value="1"/>
</dbReference>
<protein>
    <recommendedName>
        <fullName evidence="4">Nucleoside phosphorylase domain-containing protein</fullName>
    </recommendedName>
</protein>